<comment type="caution">
    <text evidence="2">The sequence shown here is derived from an EMBL/GenBank/DDBJ whole genome shotgun (WGS) entry which is preliminary data.</text>
</comment>
<dbReference type="Proteomes" id="UP001500449">
    <property type="component" value="Unassembled WGS sequence"/>
</dbReference>
<dbReference type="InterPro" id="IPR036291">
    <property type="entry name" value="NAD(P)-bd_dom_sf"/>
</dbReference>
<accession>A0ABN2N9U1</accession>
<gene>
    <name evidence="2" type="ORF">GCM10009836_44570</name>
</gene>
<dbReference type="Gene3D" id="3.40.50.720">
    <property type="entry name" value="NAD(P)-binding Rossmann-like Domain"/>
    <property type="match status" value="1"/>
</dbReference>
<dbReference type="EMBL" id="BAAAQK010000017">
    <property type="protein sequence ID" value="GAA1859429.1"/>
    <property type="molecule type" value="Genomic_DNA"/>
</dbReference>
<dbReference type="SUPFAM" id="SSF51735">
    <property type="entry name" value="NAD(P)-binding Rossmann-fold domains"/>
    <property type="match status" value="1"/>
</dbReference>
<reference evidence="2 3" key="1">
    <citation type="journal article" date="2019" name="Int. J. Syst. Evol. Microbiol.">
        <title>The Global Catalogue of Microorganisms (GCM) 10K type strain sequencing project: providing services to taxonomists for standard genome sequencing and annotation.</title>
        <authorList>
            <consortium name="The Broad Institute Genomics Platform"/>
            <consortium name="The Broad Institute Genome Sequencing Center for Infectious Disease"/>
            <person name="Wu L."/>
            <person name="Ma J."/>
        </authorList>
    </citation>
    <scope>NUCLEOTIDE SEQUENCE [LARGE SCALE GENOMIC DNA]</scope>
    <source>
        <strain evidence="2 3">JCM 16009</strain>
    </source>
</reference>
<sequence length="265" mass="27593">MTGSSTGEGHLEGRCALVTGGTDGVGFDVAERLARRGAHVVITGRDAGRGAKALTRMGPLAGTVSFEQGDASDPAEITDLVERVRSSHGDAIDMLVSAGSGHNVGPTPFADLTFEQISQEIDTLLHARLFPVKAALPALRVRGGSVVMLTTDAARYPTPGESIIGAVGAAVILSTKALAREFSRWSIRVNSVAMTITSDTPSWDRAFAGETFQSRLFSKAVDRFPQGRAPTAGEVAAVAEHLATEMSQVTGQTISVNGGLSFGGW</sequence>
<dbReference type="InterPro" id="IPR050259">
    <property type="entry name" value="SDR"/>
</dbReference>
<evidence type="ECO:0000313" key="2">
    <source>
        <dbReference type="EMBL" id="GAA1859429.1"/>
    </source>
</evidence>
<protein>
    <submittedName>
        <fullName evidence="2">SDR family oxidoreductase</fullName>
    </submittedName>
</protein>
<keyword evidence="3" id="KW-1185">Reference proteome</keyword>
<proteinExistence type="inferred from homology"/>
<dbReference type="Pfam" id="PF13561">
    <property type="entry name" value="adh_short_C2"/>
    <property type="match status" value="1"/>
</dbReference>
<name>A0ABN2N9U1_9PSEU</name>
<dbReference type="CDD" id="cd05233">
    <property type="entry name" value="SDR_c"/>
    <property type="match status" value="1"/>
</dbReference>
<organism evidence="2 3">
    <name type="scientific">Pseudonocardia ailaonensis</name>
    <dbReference type="NCBI Taxonomy" id="367279"/>
    <lineage>
        <taxon>Bacteria</taxon>
        <taxon>Bacillati</taxon>
        <taxon>Actinomycetota</taxon>
        <taxon>Actinomycetes</taxon>
        <taxon>Pseudonocardiales</taxon>
        <taxon>Pseudonocardiaceae</taxon>
        <taxon>Pseudonocardia</taxon>
    </lineage>
</organism>
<comment type="similarity">
    <text evidence="1">Belongs to the short-chain dehydrogenases/reductases (SDR) family.</text>
</comment>
<dbReference type="PANTHER" id="PTHR42879">
    <property type="entry name" value="3-OXOACYL-(ACYL-CARRIER-PROTEIN) REDUCTASE"/>
    <property type="match status" value="1"/>
</dbReference>
<dbReference type="PRINTS" id="PR00081">
    <property type="entry name" value="GDHRDH"/>
</dbReference>
<dbReference type="RefSeq" id="WP_344420283.1">
    <property type="nucleotide sequence ID" value="NZ_BAAAQK010000017.1"/>
</dbReference>
<dbReference type="InterPro" id="IPR002347">
    <property type="entry name" value="SDR_fam"/>
</dbReference>
<evidence type="ECO:0000313" key="3">
    <source>
        <dbReference type="Proteomes" id="UP001500449"/>
    </source>
</evidence>
<evidence type="ECO:0000256" key="1">
    <source>
        <dbReference type="ARBA" id="ARBA00006484"/>
    </source>
</evidence>